<feature type="region of interest" description="Disordered" evidence="1">
    <location>
        <begin position="1"/>
        <end position="23"/>
    </location>
</feature>
<evidence type="ECO:0000256" key="1">
    <source>
        <dbReference type="SAM" id="MobiDB-lite"/>
    </source>
</evidence>
<dbReference type="OrthoDB" id="10044343at2759"/>
<gene>
    <name evidence="2" type="ORF">WN51_03383</name>
</gene>
<sequence length="285" mass="32613">MDLPPSTSRVKKKANGTTTTTTTRGIMLRKCTKQLDETKRLEQGSLNNVETNSSNKCRVSFKRKKNLTQNLGAALEQYKFNSDTNIRQSPSERMPWAHFISNPSVSFTVAKLYDINDDPKRKEFLDDLFNFMQKRAVGIANFGSHVNPYLVRYTLDKITVHHQSMELLPLTGREYLTGSPSFPREPRGNLESQSESCSFFFGDLNRPSPLKRLKSKQPFATKSRVWGNSLDKNQGRISVKKTLGSRVSPNVEIQAKEIEKKLRILLARENLNRQINKFHQKYSGL</sequence>
<dbReference type="STRING" id="166423.A0A0N0BDU9"/>
<proteinExistence type="predicted"/>
<dbReference type="AlphaFoldDB" id="A0A0N0BDU9"/>
<accession>A0A0N0BDU9</accession>
<evidence type="ECO:0000313" key="3">
    <source>
        <dbReference type="Proteomes" id="UP000053105"/>
    </source>
</evidence>
<dbReference type="Proteomes" id="UP000053105">
    <property type="component" value="Unassembled WGS sequence"/>
</dbReference>
<reference evidence="2 3" key="1">
    <citation type="submission" date="2015-07" db="EMBL/GenBank/DDBJ databases">
        <title>The genome of Melipona quadrifasciata.</title>
        <authorList>
            <person name="Pan H."/>
            <person name="Kapheim K."/>
        </authorList>
    </citation>
    <scope>NUCLEOTIDE SEQUENCE [LARGE SCALE GENOMIC DNA]</scope>
    <source>
        <strain evidence="2">0111107301</strain>
        <tissue evidence="2">Whole body</tissue>
    </source>
</reference>
<name>A0A0N0BDU9_9HYME</name>
<evidence type="ECO:0000313" key="2">
    <source>
        <dbReference type="EMBL" id="KOX70954.1"/>
    </source>
</evidence>
<protein>
    <submittedName>
        <fullName evidence="2">Protein dead ringer</fullName>
    </submittedName>
</protein>
<keyword evidence="3" id="KW-1185">Reference proteome</keyword>
<organism evidence="2 3">
    <name type="scientific">Melipona quadrifasciata</name>
    <dbReference type="NCBI Taxonomy" id="166423"/>
    <lineage>
        <taxon>Eukaryota</taxon>
        <taxon>Metazoa</taxon>
        <taxon>Ecdysozoa</taxon>
        <taxon>Arthropoda</taxon>
        <taxon>Hexapoda</taxon>
        <taxon>Insecta</taxon>
        <taxon>Pterygota</taxon>
        <taxon>Neoptera</taxon>
        <taxon>Endopterygota</taxon>
        <taxon>Hymenoptera</taxon>
        <taxon>Apocrita</taxon>
        <taxon>Aculeata</taxon>
        <taxon>Apoidea</taxon>
        <taxon>Anthophila</taxon>
        <taxon>Apidae</taxon>
        <taxon>Melipona</taxon>
    </lineage>
</organism>
<dbReference type="EMBL" id="KQ435850">
    <property type="protein sequence ID" value="KOX70954.1"/>
    <property type="molecule type" value="Genomic_DNA"/>
</dbReference>